<dbReference type="Proteomes" id="UP001143910">
    <property type="component" value="Unassembled WGS sequence"/>
</dbReference>
<reference evidence="1" key="1">
    <citation type="submission" date="2022-08" db="EMBL/GenBank/DDBJ databases">
        <title>Genome Sequence of Lecanicillium fungicola.</title>
        <authorList>
            <person name="Buettner E."/>
        </authorList>
    </citation>
    <scope>NUCLEOTIDE SEQUENCE</scope>
    <source>
        <strain evidence="1">Babe33</strain>
    </source>
</reference>
<protein>
    <submittedName>
        <fullName evidence="1">Uncharacterized protein</fullName>
    </submittedName>
</protein>
<proteinExistence type="predicted"/>
<comment type="caution">
    <text evidence="1">The sequence shown here is derived from an EMBL/GenBank/DDBJ whole genome shotgun (WGS) entry which is preliminary data.</text>
</comment>
<evidence type="ECO:0000313" key="1">
    <source>
        <dbReference type="EMBL" id="KAJ2955852.1"/>
    </source>
</evidence>
<sequence>MGAIEAPVAVTCAQWKMDAKERYQGNFQVAPRKPVLLVGNTFDGHTPIASARNVSSGFEGSVVLEVNGYGHASLGLPSVCTVKTYAAYWLNGTMPKNGTVCEVEGKPWSNATWIDIAKEIGWPVLEDQSSTAGQGAIAARMIGGRF</sequence>
<name>A0ACC1MBZ4_9HYPO</name>
<gene>
    <name evidence="1" type="ORF">NQ176_g11366</name>
</gene>
<keyword evidence="2" id="KW-1185">Reference proteome</keyword>
<accession>A0ACC1MBZ4</accession>
<evidence type="ECO:0000313" key="2">
    <source>
        <dbReference type="Proteomes" id="UP001143910"/>
    </source>
</evidence>
<dbReference type="EMBL" id="JANJQO010003814">
    <property type="protein sequence ID" value="KAJ2955852.1"/>
    <property type="molecule type" value="Genomic_DNA"/>
</dbReference>
<organism evidence="1 2">
    <name type="scientific">Zarea fungicola</name>
    <dbReference type="NCBI Taxonomy" id="93591"/>
    <lineage>
        <taxon>Eukaryota</taxon>
        <taxon>Fungi</taxon>
        <taxon>Dikarya</taxon>
        <taxon>Ascomycota</taxon>
        <taxon>Pezizomycotina</taxon>
        <taxon>Sordariomycetes</taxon>
        <taxon>Hypocreomycetidae</taxon>
        <taxon>Hypocreales</taxon>
        <taxon>Cordycipitaceae</taxon>
        <taxon>Zarea</taxon>
    </lineage>
</organism>